<dbReference type="CDD" id="cd17122">
    <property type="entry name" value="Ubl_UHRF1"/>
    <property type="match status" value="1"/>
</dbReference>
<dbReference type="Proteomes" id="UP001529510">
    <property type="component" value="Unassembled WGS sequence"/>
</dbReference>
<dbReference type="FunFam" id="3.10.20.90:FF:000143">
    <property type="entry name" value="E3 ubiquitin-protein ligase UHRF1 isoform 1"/>
    <property type="match status" value="1"/>
</dbReference>
<organism evidence="3 4">
    <name type="scientific">Cirrhinus mrigala</name>
    <name type="common">Mrigala</name>
    <dbReference type="NCBI Taxonomy" id="683832"/>
    <lineage>
        <taxon>Eukaryota</taxon>
        <taxon>Metazoa</taxon>
        <taxon>Chordata</taxon>
        <taxon>Craniata</taxon>
        <taxon>Vertebrata</taxon>
        <taxon>Euteleostomi</taxon>
        <taxon>Actinopterygii</taxon>
        <taxon>Neopterygii</taxon>
        <taxon>Teleostei</taxon>
        <taxon>Ostariophysi</taxon>
        <taxon>Cypriniformes</taxon>
        <taxon>Cyprinidae</taxon>
        <taxon>Labeoninae</taxon>
        <taxon>Labeonini</taxon>
        <taxon>Cirrhinus</taxon>
    </lineage>
</organism>
<evidence type="ECO:0000256" key="1">
    <source>
        <dbReference type="SAM" id="MobiDB-lite"/>
    </source>
</evidence>
<dbReference type="SUPFAM" id="SSF54236">
    <property type="entry name" value="Ubiquitin-like"/>
    <property type="match status" value="1"/>
</dbReference>
<feature type="domain" description="Ubiquitin-like" evidence="2">
    <location>
        <begin position="18"/>
        <end position="68"/>
    </location>
</feature>
<dbReference type="SMART" id="SM00213">
    <property type="entry name" value="UBQ"/>
    <property type="match status" value="1"/>
</dbReference>
<dbReference type="AlphaFoldDB" id="A0ABD0NIH8"/>
<feature type="compositionally biased region" description="Polar residues" evidence="1">
    <location>
        <begin position="107"/>
        <end position="119"/>
    </location>
</feature>
<dbReference type="InterPro" id="IPR019956">
    <property type="entry name" value="Ubiquitin_dom"/>
</dbReference>
<feature type="compositionally biased region" description="Polar residues" evidence="1">
    <location>
        <begin position="86"/>
        <end position="95"/>
    </location>
</feature>
<dbReference type="PRINTS" id="PR00348">
    <property type="entry name" value="UBIQUITIN"/>
</dbReference>
<evidence type="ECO:0000313" key="4">
    <source>
        <dbReference type="Proteomes" id="UP001529510"/>
    </source>
</evidence>
<feature type="compositionally biased region" description="Basic and acidic residues" evidence="1">
    <location>
        <begin position="96"/>
        <end position="106"/>
    </location>
</feature>
<feature type="region of interest" description="Disordered" evidence="1">
    <location>
        <begin position="73"/>
        <end position="131"/>
    </location>
</feature>
<accession>A0ABD0NIH8</accession>
<name>A0ABD0NIH8_CIRMR</name>
<comment type="caution">
    <text evidence="3">The sequence shown here is derived from an EMBL/GenBank/DDBJ whole genome shotgun (WGS) entry which is preliminary data.</text>
</comment>
<dbReference type="PROSITE" id="PS50053">
    <property type="entry name" value="UBIQUITIN_2"/>
    <property type="match status" value="1"/>
</dbReference>
<protein>
    <recommendedName>
        <fullName evidence="2">Ubiquitin-like domain-containing protein</fullName>
    </recommendedName>
</protein>
<reference evidence="3 4" key="1">
    <citation type="submission" date="2024-05" db="EMBL/GenBank/DDBJ databases">
        <title>Genome sequencing and assembly of Indian major carp, Cirrhinus mrigala (Hamilton, 1822).</title>
        <authorList>
            <person name="Mohindra V."/>
            <person name="Chowdhury L.M."/>
            <person name="Lal K."/>
            <person name="Jena J.K."/>
        </authorList>
    </citation>
    <scope>NUCLEOTIDE SEQUENCE [LARGE SCALE GENOMIC DNA]</scope>
    <source>
        <strain evidence="3">CM1030</strain>
        <tissue evidence="3">Blood</tissue>
    </source>
</reference>
<evidence type="ECO:0000313" key="3">
    <source>
        <dbReference type="EMBL" id="KAL0161593.1"/>
    </source>
</evidence>
<feature type="non-terminal residue" evidence="3">
    <location>
        <position position="131"/>
    </location>
</feature>
<sequence>MDGKETHRVDSLSKLTKVDELRVKITELFNVEPERQRLFYRGKQMEDGHTLFDYNVGLNDIVQLLVRQAVPAAPLPKDKEAELSDSDSGCGSAQSESDKSSTHGESDGQSAGTSGQTDTPDLIDPGFGFYK</sequence>
<dbReference type="EMBL" id="JAMKFB020000022">
    <property type="protein sequence ID" value="KAL0161593.1"/>
    <property type="molecule type" value="Genomic_DNA"/>
</dbReference>
<dbReference type="Gene3D" id="3.10.20.90">
    <property type="entry name" value="Phosphatidylinositol 3-kinase Catalytic Subunit, Chain A, domain 1"/>
    <property type="match status" value="1"/>
</dbReference>
<dbReference type="Pfam" id="PF00240">
    <property type="entry name" value="ubiquitin"/>
    <property type="match status" value="1"/>
</dbReference>
<dbReference type="InterPro" id="IPR047406">
    <property type="entry name" value="Ubl_UHRF1"/>
</dbReference>
<keyword evidence="4" id="KW-1185">Reference proteome</keyword>
<gene>
    <name evidence="3" type="ORF">M9458_045318</name>
</gene>
<dbReference type="InterPro" id="IPR000626">
    <property type="entry name" value="Ubiquitin-like_dom"/>
</dbReference>
<proteinExistence type="predicted"/>
<dbReference type="InterPro" id="IPR029071">
    <property type="entry name" value="Ubiquitin-like_domsf"/>
</dbReference>
<evidence type="ECO:0000259" key="2">
    <source>
        <dbReference type="PROSITE" id="PS50053"/>
    </source>
</evidence>